<evidence type="ECO:0000313" key="2">
    <source>
        <dbReference type="Proteomes" id="UP000005496"/>
    </source>
</evidence>
<organism evidence="1 2">
    <name type="scientific">Desulfonatronospira thiodismutans ASO3-1</name>
    <dbReference type="NCBI Taxonomy" id="555779"/>
    <lineage>
        <taxon>Bacteria</taxon>
        <taxon>Pseudomonadati</taxon>
        <taxon>Thermodesulfobacteriota</taxon>
        <taxon>Desulfovibrionia</taxon>
        <taxon>Desulfovibrionales</taxon>
        <taxon>Desulfonatronovibrionaceae</taxon>
        <taxon>Desulfonatronospira</taxon>
    </lineage>
</organism>
<evidence type="ECO:0000313" key="1">
    <source>
        <dbReference type="EMBL" id="EFI34680.1"/>
    </source>
</evidence>
<protein>
    <submittedName>
        <fullName evidence="1">Uncharacterized protein</fullName>
    </submittedName>
</protein>
<sequence>MQKWYDYFLEADAYDWSDQKIPVPRFRLNSLLSLKKYLDLIHIRQCLIRPFLKTDNYPLVEARELLPSFESDLYEYEDLPGFSLVALARPLEYFNEIFQFDILHSRWAKIITTHGEACPVPDTISHTNVSTFQSRLPKNIQERFKDELGGTDIAELYNYPRVLNFILNMDRGHVMSMDTRNEFYLSGVYASFPSYLDPELKRFGLQIKKFKPNDNLRYELNRNFVYQFLMELYGYPVVSERRTSAALFSRRLFKMGERFLIRALGQTDRTITTLYNTGDCKFYPALEKVALARVETKKKDVLKFLKENGYFLDEEKKAVILRVRYKQHQYDPDNIREERALSVLRQEVIHPRTGEVCSQLNIIKDTFFMTLKLNDIVKGEFSGRIKYKREIIENTDTHEKRLKFLYAWLSKHQRRIIGYSDEFYAGVTKVLDNYLLNPELFEDFQALNDLYQEVWQKYSYIRQARKIRILQDILERRYEDKKINYLQMLEHSNSVLEELKFETGNYFPDIITRAIATVEKIANDRYLLRNYVNREENSLTQYGQEVRERYFRMNFLLNELKTIRRVKREPISYN</sequence>
<keyword evidence="2" id="KW-1185">Reference proteome</keyword>
<name>D6SPK4_9BACT</name>
<comment type="caution">
    <text evidence="1">The sequence shown here is derived from an EMBL/GenBank/DDBJ whole genome shotgun (WGS) entry which is preliminary data.</text>
</comment>
<proteinExistence type="predicted"/>
<dbReference type="OrthoDB" id="5464418at2"/>
<dbReference type="RefSeq" id="WP_008870000.1">
    <property type="nucleotide sequence ID" value="NZ_ACJN02000002.1"/>
</dbReference>
<reference evidence="1" key="1">
    <citation type="submission" date="2010-05" db="EMBL/GenBank/DDBJ databases">
        <title>The draft genome of Desulfonatronospira thiodismutans ASO3-1.</title>
        <authorList>
            <consortium name="US DOE Joint Genome Institute (JGI-PGF)"/>
            <person name="Lucas S."/>
            <person name="Copeland A."/>
            <person name="Lapidus A."/>
            <person name="Cheng J.-F."/>
            <person name="Bruce D."/>
            <person name="Goodwin L."/>
            <person name="Pitluck S."/>
            <person name="Chertkov O."/>
            <person name="Brettin T."/>
            <person name="Detter J.C."/>
            <person name="Han C."/>
            <person name="Land M.L."/>
            <person name="Hauser L."/>
            <person name="Kyrpides N."/>
            <person name="Mikhailova N."/>
            <person name="Muyzer G."/>
            <person name="Woyke T."/>
        </authorList>
    </citation>
    <scope>NUCLEOTIDE SEQUENCE [LARGE SCALE GENOMIC DNA]</scope>
    <source>
        <strain evidence="1">ASO3-1</strain>
    </source>
</reference>
<dbReference type="AlphaFoldDB" id="D6SPK4"/>
<dbReference type="Proteomes" id="UP000005496">
    <property type="component" value="Unassembled WGS sequence"/>
</dbReference>
<dbReference type="EMBL" id="ACJN02000002">
    <property type="protein sequence ID" value="EFI34680.1"/>
    <property type="molecule type" value="Genomic_DNA"/>
</dbReference>
<accession>D6SPK4</accession>
<gene>
    <name evidence="1" type="ORF">Dthio_PD2052</name>
</gene>
<dbReference type="eggNOG" id="ENOG502Z7QH">
    <property type="taxonomic scope" value="Bacteria"/>
</dbReference>